<evidence type="ECO:0000259" key="8">
    <source>
        <dbReference type="Pfam" id="PF02683"/>
    </source>
</evidence>
<evidence type="ECO:0000256" key="2">
    <source>
        <dbReference type="ARBA" id="ARBA00006143"/>
    </source>
</evidence>
<dbReference type="Pfam" id="PF02683">
    <property type="entry name" value="DsbD_TM"/>
    <property type="match status" value="1"/>
</dbReference>
<dbReference type="RefSeq" id="WP_420906131.1">
    <property type="nucleotide sequence ID" value="NZ_BAAFGK010000005.1"/>
</dbReference>
<feature type="transmembrane region" description="Helical" evidence="7">
    <location>
        <begin position="168"/>
        <end position="194"/>
    </location>
</feature>
<dbReference type="Proteomes" id="UP001628193">
    <property type="component" value="Unassembled WGS sequence"/>
</dbReference>
<dbReference type="PANTHER" id="PTHR31272:SF4">
    <property type="entry name" value="CYTOCHROME C-TYPE BIOGENESIS PROTEIN HI_1454-RELATED"/>
    <property type="match status" value="1"/>
</dbReference>
<dbReference type="InterPro" id="IPR051790">
    <property type="entry name" value="Cytochrome_c-biogenesis_DsbD"/>
</dbReference>
<keyword evidence="10" id="KW-1185">Reference proteome</keyword>
<accession>A0ABQ0CBY8</accession>
<keyword evidence="6 7" id="KW-0472">Membrane</keyword>
<keyword evidence="3 7" id="KW-0812">Transmembrane</keyword>
<organism evidence="9 10">
    <name type="scientific">Candidatus Magnetaquiglobus chichijimensis</name>
    <dbReference type="NCBI Taxonomy" id="3141448"/>
    <lineage>
        <taxon>Bacteria</taxon>
        <taxon>Pseudomonadati</taxon>
        <taxon>Pseudomonadota</taxon>
        <taxon>Magnetococcia</taxon>
        <taxon>Magnetococcales</taxon>
        <taxon>Candidatus Magnetaquicoccaceae</taxon>
        <taxon>Candidatus Magnetaquiglobus</taxon>
    </lineage>
</organism>
<comment type="similarity">
    <text evidence="2">Belongs to the DsbD family.</text>
</comment>
<evidence type="ECO:0000313" key="10">
    <source>
        <dbReference type="Proteomes" id="UP001628193"/>
    </source>
</evidence>
<evidence type="ECO:0000256" key="1">
    <source>
        <dbReference type="ARBA" id="ARBA00004141"/>
    </source>
</evidence>
<keyword evidence="9" id="KW-0560">Oxidoreductase</keyword>
<feature type="transmembrane region" description="Helical" evidence="7">
    <location>
        <begin position="57"/>
        <end position="77"/>
    </location>
</feature>
<evidence type="ECO:0000256" key="4">
    <source>
        <dbReference type="ARBA" id="ARBA00022748"/>
    </source>
</evidence>
<comment type="subcellular location">
    <subcellularLocation>
        <location evidence="1">Membrane</location>
        <topology evidence="1">Multi-pass membrane protein</topology>
    </subcellularLocation>
</comment>
<sequence length="242" mass="25943">MEVTYAAAFFAGLLSFLSPCVLPLAPAYISFMSGISVEQLRQGNDAQSAWRAGWHSLWFVLGFSLVFIGLGASATYLGQLLLNHMQLLAKLGGAVIVLFGLHYMGLFRIGFLNFEARFNPEKRPSGPLGAFLIGLAFAFGWTPCVGPILAGILAVAGGQDNIAQGVSLLAVYSAGLGVPFLITGVAINIFFGVFERVRVHLHKIEMISGALLTLVGVMIFFGDFNRISSLILQWFPGLAKLG</sequence>
<feature type="transmembrane region" description="Helical" evidence="7">
    <location>
        <begin position="131"/>
        <end position="156"/>
    </location>
</feature>
<reference evidence="9 10" key="1">
    <citation type="submission" date="2024-05" db="EMBL/GenBank/DDBJ databases">
        <authorList>
            <consortium name="Candidatus Magnetaquicoccaceae bacterium FCR-1 genome sequencing consortium"/>
            <person name="Shimoshige H."/>
            <person name="Shimamura S."/>
            <person name="Taoka A."/>
            <person name="Kobayashi H."/>
            <person name="Maekawa T."/>
        </authorList>
    </citation>
    <scope>NUCLEOTIDE SEQUENCE [LARGE SCALE GENOMIC DNA]</scope>
    <source>
        <strain evidence="9 10">FCR-1</strain>
    </source>
</reference>
<feature type="transmembrane region" description="Helical" evidence="7">
    <location>
        <begin position="206"/>
        <end position="224"/>
    </location>
</feature>
<dbReference type="EC" id="1.8.1.8" evidence="9"/>
<proteinExistence type="inferred from homology"/>
<gene>
    <name evidence="9" type="primary">dsbD</name>
    <name evidence="9" type="ORF">SIID45300_02758</name>
</gene>
<comment type="caution">
    <text evidence="9">The sequence shown here is derived from an EMBL/GenBank/DDBJ whole genome shotgun (WGS) entry which is preliminary data.</text>
</comment>
<evidence type="ECO:0000256" key="5">
    <source>
        <dbReference type="ARBA" id="ARBA00022989"/>
    </source>
</evidence>
<keyword evidence="4" id="KW-0201">Cytochrome c-type biogenesis</keyword>
<feature type="domain" description="Cytochrome C biogenesis protein transmembrane" evidence="8">
    <location>
        <begin position="6"/>
        <end position="215"/>
    </location>
</feature>
<dbReference type="EMBL" id="BAAFGK010000005">
    <property type="protein sequence ID" value="GAB0058409.1"/>
    <property type="molecule type" value="Genomic_DNA"/>
</dbReference>
<dbReference type="PANTHER" id="PTHR31272">
    <property type="entry name" value="CYTOCHROME C-TYPE BIOGENESIS PROTEIN HI_1454-RELATED"/>
    <property type="match status" value="1"/>
</dbReference>
<protein>
    <submittedName>
        <fullName evidence="9">Thiol:disulfide interchange protein DsbD</fullName>
        <ecNumber evidence="9">1.8.1.8</ecNumber>
    </submittedName>
</protein>
<name>A0ABQ0CBY8_9PROT</name>
<keyword evidence="5 7" id="KW-1133">Transmembrane helix</keyword>
<evidence type="ECO:0000256" key="7">
    <source>
        <dbReference type="SAM" id="Phobius"/>
    </source>
</evidence>
<evidence type="ECO:0000256" key="6">
    <source>
        <dbReference type="ARBA" id="ARBA00023136"/>
    </source>
</evidence>
<evidence type="ECO:0000313" key="9">
    <source>
        <dbReference type="EMBL" id="GAB0058409.1"/>
    </source>
</evidence>
<dbReference type="GO" id="GO:0047134">
    <property type="term" value="F:protein-disulfide reductase [NAD(P)H] activity"/>
    <property type="evidence" value="ECO:0007669"/>
    <property type="project" value="UniProtKB-EC"/>
</dbReference>
<dbReference type="InterPro" id="IPR003834">
    <property type="entry name" value="Cyt_c_assmbl_TM_dom"/>
</dbReference>
<feature type="transmembrane region" description="Helical" evidence="7">
    <location>
        <begin position="89"/>
        <end position="111"/>
    </location>
</feature>
<reference evidence="9 10" key="2">
    <citation type="submission" date="2024-09" db="EMBL/GenBank/DDBJ databases">
        <title>Draft genome sequence of Candidatus Magnetaquicoccaceae bacterium FCR-1.</title>
        <authorList>
            <person name="Shimoshige H."/>
            <person name="Shimamura S."/>
            <person name="Taoka A."/>
            <person name="Kobayashi H."/>
            <person name="Maekawa T."/>
        </authorList>
    </citation>
    <scope>NUCLEOTIDE SEQUENCE [LARGE SCALE GENOMIC DNA]</scope>
    <source>
        <strain evidence="9 10">FCR-1</strain>
    </source>
</reference>
<evidence type="ECO:0000256" key="3">
    <source>
        <dbReference type="ARBA" id="ARBA00022692"/>
    </source>
</evidence>